<evidence type="ECO:0000256" key="1">
    <source>
        <dbReference type="ARBA" id="ARBA00022729"/>
    </source>
</evidence>
<feature type="non-terminal residue" evidence="4">
    <location>
        <position position="1"/>
    </location>
</feature>
<accession>A0A8S3ZFU4</accession>
<keyword evidence="2" id="KW-0882">Thioester bond</keyword>
<dbReference type="SMART" id="SM01360">
    <property type="entry name" value="A2M"/>
    <property type="match status" value="1"/>
</dbReference>
<dbReference type="GO" id="GO:0004866">
    <property type="term" value="F:endopeptidase inhibitor activity"/>
    <property type="evidence" value="ECO:0007669"/>
    <property type="project" value="InterPro"/>
</dbReference>
<dbReference type="AlphaFoldDB" id="A0A8S3ZFU4"/>
<keyword evidence="1" id="KW-0732">Signal</keyword>
<reference evidence="4" key="1">
    <citation type="submission" date="2021-04" db="EMBL/GenBank/DDBJ databases">
        <authorList>
            <consortium name="Molecular Ecology Group"/>
        </authorList>
    </citation>
    <scope>NUCLEOTIDE SEQUENCE</scope>
</reference>
<sequence length="125" mass="13869">MMDKGGKMDNAAPAPAANSAPQGFLAAEKVRTYFPETWLWDIYVLPPDSNGEIVIQLTAPDTITSFLASVFSVNPKYGLSVGKDEAEVIVFRELFVSLELPPYIIRYEDFCFTASVFSYFDGEIP</sequence>
<dbReference type="PANTHER" id="PTHR11412">
    <property type="entry name" value="MACROGLOBULIN / COMPLEMENT"/>
    <property type="match status" value="1"/>
</dbReference>
<evidence type="ECO:0000313" key="5">
    <source>
        <dbReference type="Proteomes" id="UP000678393"/>
    </source>
</evidence>
<dbReference type="Pfam" id="PF00207">
    <property type="entry name" value="A2M"/>
    <property type="match status" value="1"/>
</dbReference>
<dbReference type="EMBL" id="CAJHNH020002192">
    <property type="protein sequence ID" value="CAG5125881.1"/>
    <property type="molecule type" value="Genomic_DNA"/>
</dbReference>
<dbReference type="InterPro" id="IPR050473">
    <property type="entry name" value="A2M/Complement_sys"/>
</dbReference>
<keyword evidence="5" id="KW-1185">Reference proteome</keyword>
<organism evidence="4 5">
    <name type="scientific">Candidula unifasciata</name>
    <dbReference type="NCBI Taxonomy" id="100452"/>
    <lineage>
        <taxon>Eukaryota</taxon>
        <taxon>Metazoa</taxon>
        <taxon>Spiralia</taxon>
        <taxon>Lophotrochozoa</taxon>
        <taxon>Mollusca</taxon>
        <taxon>Gastropoda</taxon>
        <taxon>Heterobranchia</taxon>
        <taxon>Euthyneura</taxon>
        <taxon>Panpulmonata</taxon>
        <taxon>Eupulmonata</taxon>
        <taxon>Stylommatophora</taxon>
        <taxon>Helicina</taxon>
        <taxon>Helicoidea</taxon>
        <taxon>Geomitridae</taxon>
        <taxon>Candidula</taxon>
    </lineage>
</organism>
<name>A0A8S3ZFU4_9EUPU</name>
<evidence type="ECO:0000259" key="3">
    <source>
        <dbReference type="SMART" id="SM01360"/>
    </source>
</evidence>
<feature type="domain" description="Alpha-2-macroglobulin" evidence="3">
    <location>
        <begin position="37"/>
        <end position="124"/>
    </location>
</feature>
<dbReference type="OrthoDB" id="9998011at2759"/>
<protein>
    <recommendedName>
        <fullName evidence="3">Alpha-2-macroglobulin domain-containing protein</fullName>
    </recommendedName>
</protein>
<dbReference type="Proteomes" id="UP000678393">
    <property type="component" value="Unassembled WGS sequence"/>
</dbReference>
<comment type="caution">
    <text evidence="4">The sequence shown here is derived from an EMBL/GenBank/DDBJ whole genome shotgun (WGS) entry which is preliminary data.</text>
</comment>
<dbReference type="InterPro" id="IPR001599">
    <property type="entry name" value="Macroglobln_a2"/>
</dbReference>
<evidence type="ECO:0000256" key="2">
    <source>
        <dbReference type="ARBA" id="ARBA00022966"/>
    </source>
</evidence>
<dbReference type="Gene3D" id="2.20.130.20">
    <property type="match status" value="1"/>
</dbReference>
<proteinExistence type="predicted"/>
<gene>
    <name evidence="4" type="ORF">CUNI_LOCUS11439</name>
</gene>
<evidence type="ECO:0000313" key="4">
    <source>
        <dbReference type="EMBL" id="CAG5125881.1"/>
    </source>
</evidence>
<dbReference type="PANTHER" id="PTHR11412:SF136">
    <property type="entry name" value="CD109 ANTIGEN"/>
    <property type="match status" value="1"/>
</dbReference>